<dbReference type="AlphaFoldDB" id="A0AAE3K4H3"/>
<dbReference type="Gene3D" id="2.60.40.10">
    <property type="entry name" value="Immunoglobulins"/>
    <property type="match status" value="2"/>
</dbReference>
<feature type="transmembrane region" description="Helical" evidence="2">
    <location>
        <begin position="20"/>
        <end position="42"/>
    </location>
</feature>
<proteinExistence type="predicted"/>
<feature type="domain" description="CARDB" evidence="3">
    <location>
        <begin position="248"/>
        <end position="330"/>
    </location>
</feature>
<dbReference type="Pfam" id="PF07790">
    <property type="entry name" value="Pilin_N"/>
    <property type="match status" value="1"/>
</dbReference>
<evidence type="ECO:0000256" key="1">
    <source>
        <dbReference type="SAM" id="MobiDB-lite"/>
    </source>
</evidence>
<comment type="caution">
    <text evidence="5">The sequence shown here is derived from an EMBL/GenBank/DDBJ whole genome shotgun (WGS) entry which is preliminary data.</text>
</comment>
<evidence type="ECO:0000259" key="3">
    <source>
        <dbReference type="Pfam" id="PF07705"/>
    </source>
</evidence>
<keyword evidence="2" id="KW-0472">Membrane</keyword>
<feature type="compositionally biased region" description="Polar residues" evidence="1">
    <location>
        <begin position="209"/>
        <end position="218"/>
    </location>
</feature>
<dbReference type="Proteomes" id="UP001202674">
    <property type="component" value="Unassembled WGS sequence"/>
</dbReference>
<feature type="region of interest" description="Disordered" evidence="1">
    <location>
        <begin position="196"/>
        <end position="220"/>
    </location>
</feature>
<feature type="domain" description="Archaeal Type IV pilin N-terminal" evidence="4">
    <location>
        <begin position="14"/>
        <end position="83"/>
    </location>
</feature>
<protein>
    <submittedName>
        <fullName evidence="5">Type IV pilin</fullName>
    </submittedName>
</protein>
<keyword evidence="2" id="KW-0812">Transmembrane</keyword>
<evidence type="ECO:0000313" key="6">
    <source>
        <dbReference type="Proteomes" id="UP001202674"/>
    </source>
</evidence>
<dbReference type="Pfam" id="PF07705">
    <property type="entry name" value="CARDB"/>
    <property type="match status" value="2"/>
</dbReference>
<keyword evidence="6" id="KW-1185">Reference proteome</keyword>
<dbReference type="InterPro" id="IPR012859">
    <property type="entry name" value="Pilin_N_archaeal"/>
</dbReference>
<evidence type="ECO:0000313" key="5">
    <source>
        <dbReference type="EMBL" id="MCL9812635.1"/>
    </source>
</evidence>
<dbReference type="InterPro" id="IPR013783">
    <property type="entry name" value="Ig-like_fold"/>
</dbReference>
<name>A0AAE3K4H3_9EURY</name>
<evidence type="ECO:0000259" key="4">
    <source>
        <dbReference type="Pfam" id="PF07790"/>
    </source>
</evidence>
<dbReference type="EMBL" id="JAKRVY010000001">
    <property type="protein sequence ID" value="MCL9812635.1"/>
    <property type="molecule type" value="Genomic_DNA"/>
</dbReference>
<dbReference type="InterPro" id="IPR011635">
    <property type="entry name" value="CARDB"/>
</dbReference>
<gene>
    <name evidence="5" type="ORF">AArcSt11_03080</name>
</gene>
<keyword evidence="2" id="KW-1133">Transmembrane helix</keyword>
<accession>A0AAE3K4H3</accession>
<dbReference type="InterPro" id="IPR013373">
    <property type="entry name" value="Flagellin/pilin_N_arc"/>
</dbReference>
<sequence>MTPTIFPSLPADKRAVSPVIGVVLMIAIFVTIMAVIGGFALAANPAEPSPHGEFKAIESPDGNVTLIADRGTNVPEDQVEVYVGGVECTGVWDGSGTIETSDEVEFDECNGQPIDQGDSVSVIWNSGGGSSSTFSSHTVRTDLSGGTYFAVSIDDYDNDVDARDTVKVEYTVENTRSDEGTQDIEFRIDGTVEGTEDDLTLDEGDTHSDTFSYTTDGSDTPEIDVRVASDDDGVTEAVTVSGGAGGTNFEVSIDTTNSPVEEGEDLDVTAEITNTGSENGDQTITLDVGGEQRDSESVDVDDGETETVTLRWSTSDGDTGDYTAIVASEDASDDTGVEVESDGAGDPVNFEVDITGTNSPVEEDEELTVTADIENTGSEDGDQTIALEIDGEQKDSQSVDVDAGETETVTLTWSTSNGDAGDYMATVASEDDSDMTDVTVTEDESETPVEVESVSAESNDVHPNEVDNVDFNVEVDNPGNTDYEVEFVVKHGGESDEEQGPEVNFEGTYSFSGFDSTKVNNGNPLPVEVIVQDDTGTTSTCTGELTDQNQEIDLNCD</sequence>
<feature type="region of interest" description="Disordered" evidence="1">
    <location>
        <begin position="442"/>
        <end position="465"/>
    </location>
</feature>
<reference evidence="5 6" key="1">
    <citation type="journal article" date="2022" name="Syst. Appl. Microbiol.">
        <title>Natronocalculus amylovorans gen. nov., sp. nov., and Natranaeroarchaeum aerophilus sp. nov., dominant culturable amylolytic natronoarchaea from hypersaline soda lakes in southwestern Siberia.</title>
        <authorList>
            <person name="Sorokin D.Y."/>
            <person name="Elcheninov A.G."/>
            <person name="Khizhniak T.V."/>
            <person name="Koenen M."/>
            <person name="Bale N.J."/>
            <person name="Damste J.S.S."/>
            <person name="Kublanov I.V."/>
        </authorList>
    </citation>
    <scope>NUCLEOTIDE SEQUENCE [LARGE SCALE GENOMIC DNA]</scope>
    <source>
        <strain evidence="5 6">AArc-St1-1</strain>
    </source>
</reference>
<feature type="domain" description="CARDB" evidence="3">
    <location>
        <begin position="351"/>
        <end position="437"/>
    </location>
</feature>
<organism evidence="5 6">
    <name type="scientific">Natranaeroarchaeum aerophilus</name>
    <dbReference type="NCBI Taxonomy" id="2917711"/>
    <lineage>
        <taxon>Archaea</taxon>
        <taxon>Methanobacteriati</taxon>
        <taxon>Methanobacteriota</taxon>
        <taxon>Stenosarchaea group</taxon>
        <taxon>Halobacteria</taxon>
        <taxon>Halobacteriales</taxon>
        <taxon>Natronoarchaeaceae</taxon>
        <taxon>Natranaeroarchaeum</taxon>
    </lineage>
</organism>
<dbReference type="RefSeq" id="WP_250594508.1">
    <property type="nucleotide sequence ID" value="NZ_JAKRVY010000001.1"/>
</dbReference>
<dbReference type="NCBIfam" id="TIGR02537">
    <property type="entry name" value="arch_flag_Nterm"/>
    <property type="match status" value="1"/>
</dbReference>
<evidence type="ECO:0000256" key="2">
    <source>
        <dbReference type="SAM" id="Phobius"/>
    </source>
</evidence>